<dbReference type="KEGG" id="fes:HER31_08240"/>
<evidence type="ECO:0000256" key="2">
    <source>
        <dbReference type="SAM" id="MobiDB-lite"/>
    </source>
</evidence>
<dbReference type="InterPro" id="IPR028974">
    <property type="entry name" value="TSP_type-3_rpt"/>
</dbReference>
<evidence type="ECO:0000259" key="3">
    <source>
        <dbReference type="PROSITE" id="PS50268"/>
    </source>
</evidence>
<dbReference type="Pfam" id="PF17963">
    <property type="entry name" value="Big_9"/>
    <property type="match status" value="3"/>
</dbReference>
<dbReference type="NCBIfam" id="NF012211">
    <property type="entry name" value="tand_rpt_95"/>
    <property type="match status" value="3"/>
</dbReference>
<dbReference type="SUPFAM" id="SSF49313">
    <property type="entry name" value="Cadherin-like"/>
    <property type="match status" value="2"/>
</dbReference>
<dbReference type="EMBL" id="CP051180">
    <property type="protein sequence ID" value="QIZ76862.1"/>
    <property type="molecule type" value="Genomic_DNA"/>
</dbReference>
<feature type="domain" description="Cadherin" evidence="3">
    <location>
        <begin position="1657"/>
        <end position="1758"/>
    </location>
</feature>
<protein>
    <submittedName>
        <fullName evidence="4">Cadherin-like domain-containing protein</fullName>
    </submittedName>
</protein>
<feature type="domain" description="Cadherin" evidence="3">
    <location>
        <begin position="409"/>
        <end position="510"/>
    </location>
</feature>
<accession>A0A6H1UGE1</accession>
<dbReference type="InterPro" id="IPR013517">
    <property type="entry name" value="FG-GAP"/>
</dbReference>
<feature type="compositionally biased region" description="Acidic residues" evidence="2">
    <location>
        <begin position="2835"/>
        <end position="2852"/>
    </location>
</feature>
<feature type="region of interest" description="Disordered" evidence="2">
    <location>
        <begin position="2835"/>
        <end position="2859"/>
    </location>
</feature>
<dbReference type="Gene3D" id="2.60.40.60">
    <property type="entry name" value="Cadherins"/>
    <property type="match status" value="4"/>
</dbReference>
<name>A0A6H1UGE1_9GAMM</name>
<dbReference type="Pfam" id="PF13517">
    <property type="entry name" value="FG-GAP_3"/>
    <property type="match status" value="12"/>
</dbReference>
<proteinExistence type="predicted"/>
<gene>
    <name evidence="4" type="ORF">HER31_08240</name>
</gene>
<dbReference type="RefSeq" id="WP_168660123.1">
    <property type="nucleotide sequence ID" value="NZ_CP051180.1"/>
</dbReference>
<feature type="domain" description="Cadherin" evidence="3">
    <location>
        <begin position="2284"/>
        <end position="2388"/>
    </location>
</feature>
<dbReference type="InterPro" id="IPR002126">
    <property type="entry name" value="Cadherin-like_dom"/>
</dbReference>
<dbReference type="Proteomes" id="UP000501602">
    <property type="component" value="Chromosome"/>
</dbReference>
<dbReference type="Gene3D" id="2.130.10.130">
    <property type="entry name" value="Integrin alpha, N-terminal"/>
    <property type="match status" value="1"/>
</dbReference>
<evidence type="ECO:0000313" key="5">
    <source>
        <dbReference type="Proteomes" id="UP000501602"/>
    </source>
</evidence>
<dbReference type="PANTHER" id="PTHR44103">
    <property type="entry name" value="PROPROTEIN CONVERTASE P"/>
    <property type="match status" value="1"/>
</dbReference>
<dbReference type="SUPFAM" id="SSF141072">
    <property type="entry name" value="CalX-like"/>
    <property type="match status" value="1"/>
</dbReference>
<dbReference type="InterPro" id="IPR015919">
    <property type="entry name" value="Cadherin-like_sf"/>
</dbReference>
<dbReference type="SMART" id="SM00112">
    <property type="entry name" value="CA"/>
    <property type="match status" value="3"/>
</dbReference>
<evidence type="ECO:0000313" key="4">
    <source>
        <dbReference type="EMBL" id="QIZ76862.1"/>
    </source>
</evidence>
<dbReference type="InterPro" id="IPR028994">
    <property type="entry name" value="Integrin_alpha_N"/>
</dbReference>
<keyword evidence="1" id="KW-0732">Signal</keyword>
<dbReference type="Gene3D" id="2.60.40.2810">
    <property type="match status" value="2"/>
</dbReference>
<dbReference type="GO" id="GO:0016020">
    <property type="term" value="C:membrane"/>
    <property type="evidence" value="ECO:0007669"/>
    <property type="project" value="InterPro"/>
</dbReference>
<dbReference type="InterPro" id="IPR038081">
    <property type="entry name" value="CalX-like_sf"/>
</dbReference>
<organism evidence="4 5">
    <name type="scientific">Ferrimonas lipolytica</name>
    <dbReference type="NCBI Taxonomy" id="2724191"/>
    <lineage>
        <taxon>Bacteria</taxon>
        <taxon>Pseudomonadati</taxon>
        <taxon>Pseudomonadota</taxon>
        <taxon>Gammaproteobacteria</taxon>
        <taxon>Alteromonadales</taxon>
        <taxon>Ferrimonadaceae</taxon>
        <taxon>Ferrimonas</taxon>
    </lineage>
</organism>
<evidence type="ECO:0000256" key="1">
    <source>
        <dbReference type="ARBA" id="ARBA00022729"/>
    </source>
</evidence>
<dbReference type="SUPFAM" id="SSF69318">
    <property type="entry name" value="Integrin alpha N-terminal domain"/>
    <property type="match status" value="5"/>
</dbReference>
<keyword evidence="5" id="KW-1185">Reference proteome</keyword>
<dbReference type="SUPFAM" id="SSF103647">
    <property type="entry name" value="TSP type-3 repeat"/>
    <property type="match status" value="1"/>
</dbReference>
<dbReference type="GO" id="GO:0005509">
    <property type="term" value="F:calcium ion binding"/>
    <property type="evidence" value="ECO:0007669"/>
    <property type="project" value="InterPro"/>
</dbReference>
<dbReference type="GO" id="GO:0007156">
    <property type="term" value="P:homophilic cell adhesion via plasma membrane adhesion molecules"/>
    <property type="evidence" value="ECO:0007669"/>
    <property type="project" value="InterPro"/>
</dbReference>
<feature type="domain" description="Cadherin" evidence="3">
    <location>
        <begin position="1032"/>
        <end position="1133"/>
    </location>
</feature>
<reference evidence="4 5" key="1">
    <citation type="submission" date="2020-04" db="EMBL/GenBank/DDBJ databases">
        <title>Ferrimonas sp. S7 isolated from sea water.</title>
        <authorList>
            <person name="Bae S.S."/>
            <person name="Baek K."/>
        </authorList>
    </citation>
    <scope>NUCLEOTIDE SEQUENCE [LARGE SCALE GENOMIC DNA]</scope>
    <source>
        <strain evidence="4 5">S7</strain>
    </source>
</reference>
<dbReference type="PROSITE" id="PS50268">
    <property type="entry name" value="CADHERIN_2"/>
    <property type="match status" value="4"/>
</dbReference>
<dbReference type="CDD" id="cd11304">
    <property type="entry name" value="Cadherin_repeat"/>
    <property type="match status" value="4"/>
</dbReference>
<sequence>MSGMDIRCCLPINSLIAVIGLLVSIGSTSASSSAVESSLFWQDVEVEFGSYDINTSADGANSVYAADIDGDGDMDALSASVYDDTIAWYETSIAEDGSVSFTAHDISTSADGARSVFAADIDGDGDMDVLSASADDDTIAWYEANLAEDGSVSFTTHDISTSADGATSVYAADIDGDSDMDVLSASADDDTIAWYETNVAEDGSVSFTAHDIGTSADGASSVFAADIDDDGDIDVLSASSSDDTIAWYEANIAEDGSVSFVAHDISTSAYYATSVYAADIDSDGDMDVLSASSSDDTIAWYEASIAEDGSVGFTTHDISTSAVVATSVYATDIDSDGDMDVLSASSRDNTIAWYEADIAEDSRVSFAAHDVSTSANGATSVYAADIDGDGNMDVLSASASDDTIAWYQSEPQYQFGVPESGMLVASVQATDADGDDISYAIDETSIDAERLSINASTGELSFVDQTDYHTPLDSDGDNVYELTVTATAGGETIHIGVEIEVQEDDFAPSLFEDSSLDEVVIDTPSATTAVSYRFWSSELGSLTMSGSCGTSSDAEVSEGFNTLTLTATDNSSGLGLGSYTDCALTVTDVVGNSRTLAISSFSVVLADSDADGVPNYYDVAADGTTVGAGYQAGDFVDSDGTALDSDGDGIVDYLEQNPGENDAPVWVDYGLEFGSDAITTGASGATSVYAADIDGDGDTDALSASVYDDTIAWYEATIGEDGSVSFTAHDISTSADGARSVFAADIDGDGDMDVLSASVYDHTIAWYETNLAEDGSVSFTAHDISTSAYGARSVFAADIDGDGDMDVLSASADDDTIAWYETNIASDGSVSFIAHDIGTSANGASSVFAADIDGDGDMDVLSASEFDHTIAWYEANIAEDGSVSFTAHDISTSTDGAYSVYAADINGDGDMDALSASVYDDTIAWYETSIAEDGSVSFTAHDISTSADSAYSVYAADIDGDGDMDVLSASRVDDTIAWYETDIADDGSVSFTARDISTSADGARSVYAADIDSDGNMDVLSASDDTIAWYQSEPQYQFSVFEGRELLASVQAMDADGDDISYAIDETSIDAEQLSINASTGELSFVNQPNYDTPLDSDGDGLYELTVTATAGGETIHIGVEIEVQEDDFAPSLFEDSSLDEVVIDTPSATTAVSYRFWSSELGSLTMSGSCGTSSDAEVSEGFNTLPLTATDNSSDLGLGSYTDCALTVTDLAGNSRTLAISSFSVVLADSDADGVPNYYDVAADGTTVGAGYQAGVFVDNDGNALDSDGDGIVDYLEQNPGENDAPVWVDYGLEFGSDAITTGANGATSVYAADIDGDGDMDVLSASANDDTIAWYETSIAEDGSVSFTAHDISASADTARSVYAADIDGDGDMDVLSASSRYDTIAWYEATIGENGSVNFTAHDISTSADGAYSVYAADIDGDGDMDVLSASADDDTIAWYETSIASDGSVSFTAHDISTSADGAYSVYAADIDGDGDMDVLSASADDDTIAWYEANIAEDGSVSFTAHDITNDAVGAHSAYAADIDGDGDMDVLSASANDDTIAWYEANIADDSSVSFTARNITNDANYAQSIYAADIDGDGDMDVLSASYDNDTIAWYATSIAEDGSVSFVAHDISTSANGARSVYAADIDSDGNMDVLSASYFDDTIAWYQSEPQYQFSVFEGRELLASVQAMDADGDDISYAIDETSIDAEQLSINASTGELSFVNQPNYDTPLDSDGDGLYELTVTATAGSETIRIGVEIETKADDFAPSLFEDSSLDEVVIDTPSATTAVSYRFWSSELGSLTMSGSCGTSSDAEVSEGFNTLPLTATDNSSDLGLGSYTDCALTVTDLAGNSRTLAISSFSVVLADSDADDVPNYYDVAADGTTVGAGYQAGVFVDNDGNALDSDGDGIVDYLEQNPGESDAPVWIDYQFELGLSSDAITTDADGAHSAYSADIDGDGDMDVLSASVYDDTIAWYETSIAEDGSVSFTAHDISTIAHDARSVFAADIDGDGDMDVLSASAGYDTIAWYETNIAEDGSVSFTAHDISTNAFGARSVFAADIDGDGDMDVLSASSRDNTIAWYETSIAEDGSVSFTAHDISTSADGASSVFAADIDDDGDIDVLSASSSDDTIAWYEANIAEDGSVSFVAHDISTSAYYATSVYAADIDSDGDMDVLSASSSDDTIAWYEASIAEDGSVGFTTHDISTSAVVATSVYATDIDSDGDMDVLSASSRDNTIAWYEADIAEDSRVSFAAHDVSTSANGATSVYAADIDGDGNMDVLSASASDDTIAWYQSEPQYQFGVPESGMLVASVQATDADGDDISYAIDVSNVDGVQLSIDAETGELSFVNQPNYDTPLDSDGNNVYEVTVTASSANDIISISVYIEVIADADGDGIPDDYDLNGSLYSEGAYVDVTGTPIDSDGDGVPDYYDLAGVGFVTGTYVDASGTALDTDNDGAVDYTETYPGENDAPAALGDEFALLRDAEDSYRLDVLANDSDADGDDLWIESATSEVGDLTIDGELVLTLSEFYLGDFTLSYTVTDGQASTTAVISVSISASASDVPLIIAPADLELDATGVLTKVELGVATAVNFMGEAVAVSMAEPKVYYSSGNHVVVWQAEDPATGLRVEAEQLLLLHPQLSLAPMQTVAEGGAVSIEVVLSGDAPEYPIEAALSFSGSADANDYVTDDISKVVISEGHSGSVILQTIADEVLEGDETIEVSLTEGNLGEVSTQLITIAEGNVAPEVELQVVQAGERRTLIAADQGTVTVTAEAFDANNDALTLSWVIDEGLMAAQPQGDEFSFEPSALSSGQYRIQVTVSDDAATPASAIAVEYLQLSSELVELGEEDSDGDQQSDQDEGYGDTDHDGIPDYLDAIDDCKLIPESLETQEQYLVEVETGACLHLGETLYGQASGGLLVSEEEIEQSIGMCSEADYTGGLYDFVVTDLSQVGGSYHVVIPQRSPIPNNAVYRNYLDAVGWVEFVEDDRNQVSSAAGDQGYCPSPLDDSWTSGLTAGHWCVNLYLEDGGPNDADGEANGRIVNLGGVAVMMSENHNPDAVDDALSLLRGQSTVINVLANDSDVDGDSLSVGSVEAIYGEVSITADNRVLYQSDSEFVGEDTITYSVLDSHGGRAMAQVIVSMVVNSPPEVVDDALTVTEGIAVSIDVLANDSDADGDSLTIVSAVADSGEVSIEDTAMLHFTPEQGFVGLVIISYQVSDGIDTESGQALVTVVAAQGDDSSSGSLGLGVLLLLFGFAARRRYHRC</sequence>
<dbReference type="PANTHER" id="PTHR44103:SF1">
    <property type="entry name" value="PROPROTEIN CONVERTASE P"/>
    <property type="match status" value="1"/>
</dbReference>